<evidence type="ECO:0000313" key="2">
    <source>
        <dbReference type="EMBL" id="KAJ7754661.1"/>
    </source>
</evidence>
<gene>
    <name evidence="2" type="ORF">DFH07DRAFT_959683</name>
</gene>
<dbReference type="EMBL" id="JARJLG010000066">
    <property type="protein sequence ID" value="KAJ7754661.1"/>
    <property type="molecule type" value="Genomic_DNA"/>
</dbReference>
<evidence type="ECO:0000313" key="3">
    <source>
        <dbReference type="Proteomes" id="UP001215280"/>
    </source>
</evidence>
<accession>A0AAD7J425</accession>
<evidence type="ECO:0000256" key="1">
    <source>
        <dbReference type="SAM" id="MobiDB-lite"/>
    </source>
</evidence>
<dbReference type="Proteomes" id="UP001215280">
    <property type="component" value="Unassembled WGS sequence"/>
</dbReference>
<sequence length="144" mass="15889">MASALAKRAPSKYFMMENSHEGSNVQLMYPVRRMHRRRSAPLPYHRTVNPAPSKSSEPLGPYGHGLDGSNRAPIVITRPREYRVIPKTTSAGGSAADQALRDSNAKLLEQLSQSKARQERAAEERRKKRKAAVDGPKAASRAAK</sequence>
<protein>
    <submittedName>
        <fullName evidence="2">Uncharacterized protein</fullName>
    </submittedName>
</protein>
<dbReference type="AlphaFoldDB" id="A0AAD7J425"/>
<name>A0AAD7J425_9AGAR</name>
<organism evidence="2 3">
    <name type="scientific">Mycena maculata</name>
    <dbReference type="NCBI Taxonomy" id="230809"/>
    <lineage>
        <taxon>Eukaryota</taxon>
        <taxon>Fungi</taxon>
        <taxon>Dikarya</taxon>
        <taxon>Basidiomycota</taxon>
        <taxon>Agaricomycotina</taxon>
        <taxon>Agaricomycetes</taxon>
        <taxon>Agaricomycetidae</taxon>
        <taxon>Agaricales</taxon>
        <taxon>Marasmiineae</taxon>
        <taxon>Mycenaceae</taxon>
        <taxon>Mycena</taxon>
    </lineage>
</organism>
<feature type="region of interest" description="Disordered" evidence="1">
    <location>
        <begin position="36"/>
        <end position="144"/>
    </location>
</feature>
<proteinExistence type="predicted"/>
<comment type="caution">
    <text evidence="2">The sequence shown here is derived from an EMBL/GenBank/DDBJ whole genome shotgun (WGS) entry which is preliminary data.</text>
</comment>
<keyword evidence="3" id="KW-1185">Reference proteome</keyword>
<reference evidence="2" key="1">
    <citation type="submission" date="2023-03" db="EMBL/GenBank/DDBJ databases">
        <title>Massive genome expansion in bonnet fungi (Mycena s.s.) driven by repeated elements and novel gene families across ecological guilds.</title>
        <authorList>
            <consortium name="Lawrence Berkeley National Laboratory"/>
            <person name="Harder C.B."/>
            <person name="Miyauchi S."/>
            <person name="Viragh M."/>
            <person name="Kuo A."/>
            <person name="Thoen E."/>
            <person name="Andreopoulos B."/>
            <person name="Lu D."/>
            <person name="Skrede I."/>
            <person name="Drula E."/>
            <person name="Henrissat B."/>
            <person name="Morin E."/>
            <person name="Kohler A."/>
            <person name="Barry K."/>
            <person name="LaButti K."/>
            <person name="Morin E."/>
            <person name="Salamov A."/>
            <person name="Lipzen A."/>
            <person name="Mereny Z."/>
            <person name="Hegedus B."/>
            <person name="Baldrian P."/>
            <person name="Stursova M."/>
            <person name="Weitz H."/>
            <person name="Taylor A."/>
            <person name="Grigoriev I.V."/>
            <person name="Nagy L.G."/>
            <person name="Martin F."/>
            <person name="Kauserud H."/>
        </authorList>
    </citation>
    <scope>NUCLEOTIDE SEQUENCE</scope>
    <source>
        <strain evidence="2">CBHHK188m</strain>
    </source>
</reference>
<feature type="compositionally biased region" description="Basic and acidic residues" evidence="1">
    <location>
        <begin position="116"/>
        <end position="125"/>
    </location>
</feature>